<dbReference type="SUPFAM" id="SSF56601">
    <property type="entry name" value="beta-lactamase/transpeptidase-like"/>
    <property type="match status" value="1"/>
</dbReference>
<keyword evidence="3" id="KW-1185">Reference proteome</keyword>
<feature type="signal peptide" evidence="1">
    <location>
        <begin position="1"/>
        <end position="22"/>
    </location>
</feature>
<dbReference type="Proteomes" id="UP001597478">
    <property type="component" value="Unassembled WGS sequence"/>
</dbReference>
<dbReference type="InterPro" id="IPR012338">
    <property type="entry name" value="Beta-lactam/transpept-like"/>
</dbReference>
<feature type="chain" id="PRO_5047030962" description="Beta-lactamase class A" evidence="1">
    <location>
        <begin position="23"/>
        <end position="310"/>
    </location>
</feature>
<evidence type="ECO:0000313" key="3">
    <source>
        <dbReference type="Proteomes" id="UP001597478"/>
    </source>
</evidence>
<accession>A0ABW5WBT6</accession>
<dbReference type="PANTHER" id="PTHR35333:SF3">
    <property type="entry name" value="BETA-LACTAMASE-TYPE TRANSPEPTIDASE FOLD CONTAINING PROTEIN"/>
    <property type="match status" value="1"/>
</dbReference>
<evidence type="ECO:0000256" key="1">
    <source>
        <dbReference type="SAM" id="SignalP"/>
    </source>
</evidence>
<protein>
    <recommendedName>
        <fullName evidence="4">Beta-lactamase class A</fullName>
    </recommendedName>
</protein>
<dbReference type="RefSeq" id="WP_377388112.1">
    <property type="nucleotide sequence ID" value="NZ_JBHSAN010000010.1"/>
</dbReference>
<gene>
    <name evidence="2" type="ORF">ACFS2C_18830</name>
</gene>
<name>A0ABW5WBT6_9PSEU</name>
<reference evidence="3" key="1">
    <citation type="journal article" date="2019" name="Int. J. Syst. Evol. Microbiol.">
        <title>The Global Catalogue of Microorganisms (GCM) 10K type strain sequencing project: providing services to taxonomists for standard genome sequencing and annotation.</title>
        <authorList>
            <consortium name="The Broad Institute Genomics Platform"/>
            <consortium name="The Broad Institute Genome Sequencing Center for Infectious Disease"/>
            <person name="Wu L."/>
            <person name="Ma J."/>
        </authorList>
    </citation>
    <scope>NUCLEOTIDE SEQUENCE [LARGE SCALE GENOMIC DNA]</scope>
    <source>
        <strain evidence="3">IBRC-M 10906</strain>
    </source>
</reference>
<dbReference type="EMBL" id="JBHUOF010000030">
    <property type="protein sequence ID" value="MFD2801448.1"/>
    <property type="molecule type" value="Genomic_DNA"/>
</dbReference>
<dbReference type="PANTHER" id="PTHR35333">
    <property type="entry name" value="BETA-LACTAMASE"/>
    <property type="match status" value="1"/>
</dbReference>
<sequence>MKPRALAVGLSAAVLIAVGVTAAAHHPPGEPAGHATTTARAPYSAGVLARPAEPAAPPPTPASPREQANLAAAVSDAVNEVVPGTDIGLAVYDRTTESMLTSINPDEQFYTASVMKLLIVTEVLRQAGWRLPAGEDRTELQVMLSGSADWVANVLWNRHGGTEIDRNAAHLMGLTGTTPPTDPEQWEMTRMTPRDIVTVYDYIDEKMPATAGDFVLDALARTTRIALDGFDQHFGIPAALPNTAWAIKQGWMEIDNGVVLNTTGVVGTGGRYIVALFTLQPDGTGFDSASEAVTAGMAALAPTLAGRPPR</sequence>
<organism evidence="2 3">
    <name type="scientific">Prauserella oleivorans</name>
    <dbReference type="NCBI Taxonomy" id="1478153"/>
    <lineage>
        <taxon>Bacteria</taxon>
        <taxon>Bacillati</taxon>
        <taxon>Actinomycetota</taxon>
        <taxon>Actinomycetes</taxon>
        <taxon>Pseudonocardiales</taxon>
        <taxon>Pseudonocardiaceae</taxon>
        <taxon>Prauserella</taxon>
    </lineage>
</organism>
<keyword evidence="1" id="KW-0732">Signal</keyword>
<dbReference type="InterPro" id="IPR000871">
    <property type="entry name" value="Beta-lactam_class-A"/>
</dbReference>
<comment type="caution">
    <text evidence="2">The sequence shown here is derived from an EMBL/GenBank/DDBJ whole genome shotgun (WGS) entry which is preliminary data.</text>
</comment>
<dbReference type="Gene3D" id="3.40.710.10">
    <property type="entry name" value="DD-peptidase/beta-lactamase superfamily"/>
    <property type="match status" value="1"/>
</dbReference>
<evidence type="ECO:0000313" key="2">
    <source>
        <dbReference type="EMBL" id="MFD2801448.1"/>
    </source>
</evidence>
<proteinExistence type="predicted"/>
<evidence type="ECO:0008006" key="4">
    <source>
        <dbReference type="Google" id="ProtNLM"/>
    </source>
</evidence>